<dbReference type="PROSITE" id="PS50164">
    <property type="entry name" value="GIY_YIG"/>
    <property type="match status" value="1"/>
</dbReference>
<dbReference type="EMBL" id="CM004471">
    <property type="protein sequence ID" value="OCT87563.1"/>
    <property type="molecule type" value="Genomic_DNA"/>
</dbReference>
<dbReference type="InterPro" id="IPR035901">
    <property type="entry name" value="GIY-YIG_endonuc_sf"/>
</dbReference>
<dbReference type="SUPFAM" id="SSF82771">
    <property type="entry name" value="GIY-YIG endonuclease"/>
    <property type="match status" value="1"/>
</dbReference>
<accession>A0A974D8I5</accession>
<evidence type="ECO:0000313" key="2">
    <source>
        <dbReference type="EMBL" id="OCT87563.1"/>
    </source>
</evidence>
<organism evidence="2 3">
    <name type="scientific">Xenopus laevis</name>
    <name type="common">African clawed frog</name>
    <dbReference type="NCBI Taxonomy" id="8355"/>
    <lineage>
        <taxon>Eukaryota</taxon>
        <taxon>Metazoa</taxon>
        <taxon>Chordata</taxon>
        <taxon>Craniata</taxon>
        <taxon>Vertebrata</taxon>
        <taxon>Euteleostomi</taxon>
        <taxon>Amphibia</taxon>
        <taxon>Batrachia</taxon>
        <taxon>Anura</taxon>
        <taxon>Pipoidea</taxon>
        <taxon>Pipidae</taxon>
        <taxon>Xenopodinae</taxon>
        <taxon>Xenopus</taxon>
        <taxon>Xenopus</taxon>
    </lineage>
</organism>
<protein>
    <recommendedName>
        <fullName evidence="1">GIY-YIG domain-containing protein</fullName>
    </recommendedName>
</protein>
<feature type="domain" description="GIY-YIG" evidence="1">
    <location>
        <begin position="22"/>
        <end position="121"/>
    </location>
</feature>
<dbReference type="Gene3D" id="3.40.1440.10">
    <property type="entry name" value="GIY-YIG endonuclease"/>
    <property type="match status" value="1"/>
</dbReference>
<dbReference type="Proteomes" id="UP000694892">
    <property type="component" value="Chromosome 3S"/>
</dbReference>
<feature type="non-terminal residue" evidence="2">
    <location>
        <position position="1"/>
    </location>
</feature>
<dbReference type="PANTHER" id="PTHR21301">
    <property type="entry name" value="REVERSE TRANSCRIPTASE"/>
    <property type="match status" value="1"/>
</dbReference>
<proteinExistence type="predicted"/>
<evidence type="ECO:0000259" key="1">
    <source>
        <dbReference type="PROSITE" id="PS50164"/>
    </source>
</evidence>
<dbReference type="PANTHER" id="PTHR21301:SF12">
    <property type="match status" value="1"/>
</dbReference>
<dbReference type="InterPro" id="IPR000305">
    <property type="entry name" value="GIY-YIG_endonuc"/>
</dbReference>
<evidence type="ECO:0000313" key="3">
    <source>
        <dbReference type="Proteomes" id="UP000694892"/>
    </source>
</evidence>
<dbReference type="CDD" id="cd10442">
    <property type="entry name" value="GIY-YIG_PLEs"/>
    <property type="match status" value="1"/>
</dbReference>
<reference evidence="3" key="1">
    <citation type="journal article" date="2016" name="Nature">
        <title>Genome evolution in the allotetraploid frog Xenopus laevis.</title>
        <authorList>
            <person name="Session A.M."/>
            <person name="Uno Y."/>
            <person name="Kwon T."/>
            <person name="Chapman J.A."/>
            <person name="Toyoda A."/>
            <person name="Takahashi S."/>
            <person name="Fukui A."/>
            <person name="Hikosaka A."/>
            <person name="Suzuki A."/>
            <person name="Kondo M."/>
            <person name="van Heeringen S.J."/>
            <person name="Quigley I."/>
            <person name="Heinz S."/>
            <person name="Ogino H."/>
            <person name="Ochi H."/>
            <person name="Hellsten U."/>
            <person name="Lyons J.B."/>
            <person name="Simakov O."/>
            <person name="Putnam N."/>
            <person name="Stites J."/>
            <person name="Kuroki Y."/>
            <person name="Tanaka T."/>
            <person name="Michiue T."/>
            <person name="Watanabe M."/>
            <person name="Bogdanovic O."/>
            <person name="Lister R."/>
            <person name="Georgiou G."/>
            <person name="Paranjpe S.S."/>
            <person name="van Kruijsbergen I."/>
            <person name="Shu S."/>
            <person name="Carlson J."/>
            <person name="Kinoshita T."/>
            <person name="Ohta Y."/>
            <person name="Mawaribuchi S."/>
            <person name="Jenkins J."/>
            <person name="Grimwood J."/>
            <person name="Schmutz J."/>
            <person name="Mitros T."/>
            <person name="Mozaffari S.V."/>
            <person name="Suzuki Y."/>
            <person name="Haramoto Y."/>
            <person name="Yamamoto T.S."/>
            <person name="Takagi C."/>
            <person name="Heald R."/>
            <person name="Miller K."/>
            <person name="Haudenschild C."/>
            <person name="Kitzman J."/>
            <person name="Nakayama T."/>
            <person name="Izutsu Y."/>
            <person name="Robert J."/>
            <person name="Fortriede J."/>
            <person name="Burns K."/>
            <person name="Lotay V."/>
            <person name="Karimi K."/>
            <person name="Yasuoka Y."/>
            <person name="Dichmann D.S."/>
            <person name="Flajnik M.F."/>
            <person name="Houston D.W."/>
            <person name="Shendure J."/>
            <person name="DuPasquier L."/>
            <person name="Vize P.D."/>
            <person name="Zorn A.M."/>
            <person name="Ito M."/>
            <person name="Marcotte E.M."/>
            <person name="Wallingford J.B."/>
            <person name="Ito Y."/>
            <person name="Asashima M."/>
            <person name="Ueno N."/>
            <person name="Matsuda Y."/>
            <person name="Veenstra G.J."/>
            <person name="Fujiyama A."/>
            <person name="Harland R.M."/>
            <person name="Taira M."/>
            <person name="Rokhsar D.S."/>
        </authorList>
    </citation>
    <scope>NUCLEOTIDE SEQUENCE [LARGE SCALE GENOMIC DNA]</scope>
    <source>
        <strain evidence="3">J</strain>
    </source>
</reference>
<dbReference type="Pfam" id="PF01541">
    <property type="entry name" value="GIY-YIG"/>
    <property type="match status" value="1"/>
</dbReference>
<gene>
    <name evidence="2" type="ORF">XELAEV_18021259mg</name>
</gene>
<dbReference type="AlphaFoldDB" id="A0A974D8I5"/>
<sequence length="138" mass="15849">ETLRHPANGTPVKLNHFATCDTSYVIYMLKCPCGLAYIGQTIRAVKTRIKEHKGSIRNFKKGAANDTTVSRHFNVANHNQSQLRWAILEVVNPMQRGGNLRKKLSQREAYWIKKLDTLYPKDNRITEPKIVTLYVQLV</sequence>
<name>A0A974D8I5_XENLA</name>
<feature type="non-terminal residue" evidence="2">
    <location>
        <position position="138"/>
    </location>
</feature>